<sequence length="42" mass="4754">MPAKNIKTKACASASATLMNDESSCFWSLWIHSFLPLHKCFH</sequence>
<dbReference type="EMBL" id="JAPFFK010000020">
    <property type="protein sequence ID" value="KAJ6679390.1"/>
    <property type="molecule type" value="Genomic_DNA"/>
</dbReference>
<dbReference type="Proteomes" id="UP001151532">
    <property type="component" value="Chromosome 14"/>
</dbReference>
<reference evidence="1" key="1">
    <citation type="submission" date="2022-11" db="EMBL/GenBank/DDBJ databases">
        <authorList>
            <person name="Hyden B.L."/>
            <person name="Feng K."/>
            <person name="Yates T."/>
            <person name="Jawdy S."/>
            <person name="Smart L.B."/>
            <person name="Muchero W."/>
        </authorList>
    </citation>
    <scope>NUCLEOTIDE SEQUENCE</scope>
    <source>
        <tissue evidence="1">Shoot tip</tissue>
    </source>
</reference>
<comment type="caution">
    <text evidence="1">The sequence shown here is derived from an EMBL/GenBank/DDBJ whole genome shotgun (WGS) entry which is preliminary data.</text>
</comment>
<gene>
    <name evidence="1" type="ORF">OIU79_019203</name>
</gene>
<organism evidence="1 2">
    <name type="scientific">Salix purpurea</name>
    <name type="common">Purple osier willow</name>
    <dbReference type="NCBI Taxonomy" id="77065"/>
    <lineage>
        <taxon>Eukaryota</taxon>
        <taxon>Viridiplantae</taxon>
        <taxon>Streptophyta</taxon>
        <taxon>Embryophyta</taxon>
        <taxon>Tracheophyta</taxon>
        <taxon>Spermatophyta</taxon>
        <taxon>Magnoliopsida</taxon>
        <taxon>eudicotyledons</taxon>
        <taxon>Gunneridae</taxon>
        <taxon>Pentapetalae</taxon>
        <taxon>rosids</taxon>
        <taxon>fabids</taxon>
        <taxon>Malpighiales</taxon>
        <taxon>Salicaceae</taxon>
        <taxon>Saliceae</taxon>
        <taxon>Salix</taxon>
    </lineage>
</organism>
<evidence type="ECO:0000313" key="2">
    <source>
        <dbReference type="Proteomes" id="UP001151532"/>
    </source>
</evidence>
<name>A0A9Q0P0L7_SALPP</name>
<keyword evidence="2" id="KW-1185">Reference proteome</keyword>
<accession>A0A9Q0P0L7</accession>
<protein>
    <submittedName>
        <fullName evidence="1">Uncharacterized protein</fullName>
    </submittedName>
</protein>
<dbReference type="AlphaFoldDB" id="A0A9Q0P0L7"/>
<proteinExistence type="predicted"/>
<reference evidence="1" key="2">
    <citation type="journal article" date="2023" name="Int. J. Mol. Sci.">
        <title>De Novo Assembly and Annotation of 11 Diverse Shrub Willow (Salix) Genomes Reveals Novel Gene Organization in Sex-Linked Regions.</title>
        <authorList>
            <person name="Hyden B."/>
            <person name="Feng K."/>
            <person name="Yates T.B."/>
            <person name="Jawdy S."/>
            <person name="Cereghino C."/>
            <person name="Smart L.B."/>
            <person name="Muchero W."/>
        </authorList>
    </citation>
    <scope>NUCLEOTIDE SEQUENCE</scope>
    <source>
        <tissue evidence="1">Shoot tip</tissue>
    </source>
</reference>
<evidence type="ECO:0000313" key="1">
    <source>
        <dbReference type="EMBL" id="KAJ6679390.1"/>
    </source>
</evidence>